<dbReference type="EMBL" id="FQYR01000003">
    <property type="protein sequence ID" value="SHJ16080.1"/>
    <property type="molecule type" value="Genomic_DNA"/>
</dbReference>
<evidence type="ECO:0000256" key="1">
    <source>
        <dbReference type="SAM" id="Phobius"/>
    </source>
</evidence>
<dbReference type="Pfam" id="PF07963">
    <property type="entry name" value="N_methyl"/>
    <property type="match status" value="1"/>
</dbReference>
<dbReference type="PROSITE" id="PS00409">
    <property type="entry name" value="PROKAR_NTER_METHYL"/>
    <property type="match status" value="1"/>
</dbReference>
<evidence type="ECO:0000313" key="2">
    <source>
        <dbReference type="EMBL" id="SHJ16080.1"/>
    </source>
</evidence>
<keyword evidence="1" id="KW-0472">Membrane</keyword>
<sequence>MTSALRTNRLPIKKAHSGFTLLELIITLALISVLMGSAFFAFSANTSDEIIETQGAIEATATSTLRRSSTLGRPHYAIIRHDAIWVTELIDQTADLSRIQPSSDIALVDIPEGTILSCKRENGEWVTMTEREDPVIWVFARSGICEVFSFRLEDGGSSFEMTVNPITGNFIDLDEEANQ</sequence>
<dbReference type="STRING" id="1123071.SAMN02745181_1336"/>
<keyword evidence="1" id="KW-0812">Transmembrane</keyword>
<dbReference type="InterPro" id="IPR045584">
    <property type="entry name" value="Pilin-like"/>
</dbReference>
<dbReference type="InParanoid" id="A0A1M6H1G3"/>
<keyword evidence="1" id="KW-1133">Transmembrane helix</keyword>
<evidence type="ECO:0000313" key="3">
    <source>
        <dbReference type="Proteomes" id="UP000184510"/>
    </source>
</evidence>
<organism evidence="2 3">
    <name type="scientific">Rubritalea squalenifaciens DSM 18772</name>
    <dbReference type="NCBI Taxonomy" id="1123071"/>
    <lineage>
        <taxon>Bacteria</taxon>
        <taxon>Pseudomonadati</taxon>
        <taxon>Verrucomicrobiota</taxon>
        <taxon>Verrucomicrobiia</taxon>
        <taxon>Verrucomicrobiales</taxon>
        <taxon>Rubritaleaceae</taxon>
        <taxon>Rubritalea</taxon>
    </lineage>
</organism>
<accession>A0A1M6H1G3</accession>
<reference evidence="2 3" key="1">
    <citation type="submission" date="2016-11" db="EMBL/GenBank/DDBJ databases">
        <authorList>
            <person name="Jaros S."/>
            <person name="Januszkiewicz K."/>
            <person name="Wedrychowicz H."/>
        </authorList>
    </citation>
    <scope>NUCLEOTIDE SEQUENCE [LARGE SCALE GENOMIC DNA]</scope>
    <source>
        <strain evidence="2 3">DSM 18772</strain>
    </source>
</reference>
<name>A0A1M6H1G3_9BACT</name>
<dbReference type="NCBIfam" id="TIGR02532">
    <property type="entry name" value="IV_pilin_GFxxxE"/>
    <property type="match status" value="1"/>
</dbReference>
<gene>
    <name evidence="2" type="ORF">SAMN02745181_1336</name>
</gene>
<keyword evidence="3" id="KW-1185">Reference proteome</keyword>
<proteinExistence type="predicted"/>
<dbReference type="InterPro" id="IPR012902">
    <property type="entry name" value="N_methyl_site"/>
</dbReference>
<dbReference type="AlphaFoldDB" id="A0A1M6H1G3"/>
<feature type="transmembrane region" description="Helical" evidence="1">
    <location>
        <begin position="21"/>
        <end position="42"/>
    </location>
</feature>
<protein>
    <submittedName>
        <fullName evidence="2">Prepilin-type N-terminal cleavage/methylation domain-containing protein</fullName>
    </submittedName>
</protein>
<dbReference type="Proteomes" id="UP000184510">
    <property type="component" value="Unassembled WGS sequence"/>
</dbReference>
<dbReference type="SUPFAM" id="SSF54523">
    <property type="entry name" value="Pili subunits"/>
    <property type="match status" value="1"/>
</dbReference>